<dbReference type="EMBL" id="JAASRN010000001">
    <property type="protein sequence ID" value="NIK72969.1"/>
    <property type="molecule type" value="Genomic_DNA"/>
</dbReference>
<dbReference type="InterPro" id="IPR011004">
    <property type="entry name" value="Trimer_LpxA-like_sf"/>
</dbReference>
<dbReference type="PROSITE" id="PS00101">
    <property type="entry name" value="HEXAPEP_TRANSFERASES"/>
    <property type="match status" value="1"/>
</dbReference>
<dbReference type="RefSeq" id="WP_166918253.1">
    <property type="nucleotide sequence ID" value="NZ_JAASRN010000001.1"/>
</dbReference>
<comment type="caution">
    <text evidence="5">The sequence shown here is derived from an EMBL/GenBank/DDBJ whole genome shotgun (WGS) entry which is preliminary data.</text>
</comment>
<organism evidence="5 6">
    <name type="scientific">Thermonema lapsum</name>
    <dbReference type="NCBI Taxonomy" id="28195"/>
    <lineage>
        <taxon>Bacteria</taxon>
        <taxon>Pseudomonadati</taxon>
        <taxon>Bacteroidota</taxon>
        <taxon>Cytophagia</taxon>
        <taxon>Cytophagales</taxon>
        <taxon>Thermonemataceae</taxon>
        <taxon>Thermonema</taxon>
    </lineage>
</organism>
<evidence type="ECO:0000313" key="5">
    <source>
        <dbReference type="EMBL" id="NIK72969.1"/>
    </source>
</evidence>
<dbReference type="GO" id="GO:0016746">
    <property type="term" value="F:acyltransferase activity"/>
    <property type="evidence" value="ECO:0007669"/>
    <property type="project" value="UniProtKB-KW"/>
</dbReference>
<keyword evidence="2 5" id="KW-0808">Transferase</keyword>
<dbReference type="SUPFAM" id="SSF51161">
    <property type="entry name" value="Trimeric LpxA-like enzymes"/>
    <property type="match status" value="1"/>
</dbReference>
<keyword evidence="3" id="KW-0677">Repeat</keyword>
<dbReference type="Proteomes" id="UP000537126">
    <property type="component" value="Unassembled WGS sequence"/>
</dbReference>
<dbReference type="InterPro" id="IPR020019">
    <property type="entry name" value="AcTrfase_PglD-like"/>
</dbReference>
<accession>A0A846MNC4</accession>
<evidence type="ECO:0000256" key="2">
    <source>
        <dbReference type="ARBA" id="ARBA00022679"/>
    </source>
</evidence>
<evidence type="ECO:0000256" key="4">
    <source>
        <dbReference type="ARBA" id="ARBA00023315"/>
    </source>
</evidence>
<reference evidence="5 6" key="1">
    <citation type="submission" date="2020-03" db="EMBL/GenBank/DDBJ databases">
        <title>Genomic Encyclopedia of Type Strains, Phase IV (KMG-IV): sequencing the most valuable type-strain genomes for metagenomic binning, comparative biology and taxonomic classification.</title>
        <authorList>
            <person name="Goeker M."/>
        </authorList>
    </citation>
    <scope>NUCLEOTIDE SEQUENCE [LARGE SCALE GENOMIC DNA]</scope>
    <source>
        <strain evidence="5 6">DSM 5718</strain>
    </source>
</reference>
<dbReference type="InterPro" id="IPR018357">
    <property type="entry name" value="Hexapep_transf_CS"/>
</dbReference>
<protein>
    <submittedName>
        <fullName evidence="5">Sugar O-acyltransferase (Sialic acid O-acetyltransferase NeuD family)</fullName>
    </submittedName>
</protein>
<name>A0A846MNC4_9BACT</name>
<dbReference type="CDD" id="cd03360">
    <property type="entry name" value="LbH_AT_putative"/>
    <property type="match status" value="1"/>
</dbReference>
<keyword evidence="6" id="KW-1185">Reference proteome</keyword>
<dbReference type="InterPro" id="IPR001451">
    <property type="entry name" value="Hexapep"/>
</dbReference>
<dbReference type="Gene3D" id="3.40.50.720">
    <property type="entry name" value="NAD(P)-binding Rossmann-like Domain"/>
    <property type="match status" value="1"/>
</dbReference>
<dbReference type="InterPro" id="IPR050179">
    <property type="entry name" value="Trans_hexapeptide_repeat"/>
</dbReference>
<sequence>MENPVIIFGAGNLGALALDIFNSNDIVVYCFLDEDKSLHNTEINYVAVMGHPDDHGFLKLIGAKCEAFVAEDDLAKRKARIQMLRERRKVVPVNAIHRLAVLSSPLELGYGNLVAAGAILNTFAKMGSYNIVHAGAVIDHHAHLHDHVEVGAGAVVGHHAEIASGVYVGAGATIAPKVKIGEGAQIAPGSVVLRDVKEGAMVFGNPAQEVKA</sequence>
<dbReference type="PANTHER" id="PTHR43300">
    <property type="entry name" value="ACETYLTRANSFERASE"/>
    <property type="match status" value="1"/>
</dbReference>
<evidence type="ECO:0000256" key="1">
    <source>
        <dbReference type="ARBA" id="ARBA00007274"/>
    </source>
</evidence>
<keyword evidence="4 5" id="KW-0012">Acyltransferase</keyword>
<evidence type="ECO:0000256" key="3">
    <source>
        <dbReference type="ARBA" id="ARBA00022737"/>
    </source>
</evidence>
<comment type="similarity">
    <text evidence="1">Belongs to the transferase hexapeptide repeat family.</text>
</comment>
<dbReference type="Gene3D" id="2.160.10.10">
    <property type="entry name" value="Hexapeptide repeat proteins"/>
    <property type="match status" value="1"/>
</dbReference>
<proteinExistence type="inferred from homology"/>
<dbReference type="Pfam" id="PF00132">
    <property type="entry name" value="Hexapep"/>
    <property type="match status" value="1"/>
</dbReference>
<evidence type="ECO:0000313" key="6">
    <source>
        <dbReference type="Proteomes" id="UP000537126"/>
    </source>
</evidence>
<dbReference type="PANTHER" id="PTHR43300:SF7">
    <property type="entry name" value="UDP-N-ACETYLBACILLOSAMINE N-ACETYLTRANSFERASE"/>
    <property type="match status" value="1"/>
</dbReference>
<gene>
    <name evidence="5" type="ORF">FHS56_000455</name>
</gene>
<dbReference type="AlphaFoldDB" id="A0A846MNC4"/>